<dbReference type="STRING" id="56110.Oscil6304_1141"/>
<organism evidence="8 9">
    <name type="scientific">Oscillatoria acuminata PCC 6304</name>
    <dbReference type="NCBI Taxonomy" id="56110"/>
    <lineage>
        <taxon>Bacteria</taxon>
        <taxon>Bacillati</taxon>
        <taxon>Cyanobacteriota</taxon>
        <taxon>Cyanophyceae</taxon>
        <taxon>Oscillatoriophycideae</taxon>
        <taxon>Oscillatoriales</taxon>
        <taxon>Oscillatoriaceae</taxon>
        <taxon>Oscillatoria</taxon>
    </lineage>
</organism>
<feature type="domain" description="PAC" evidence="6">
    <location>
        <begin position="496"/>
        <end position="553"/>
    </location>
</feature>
<dbReference type="InterPro" id="IPR000700">
    <property type="entry name" value="PAS-assoc_C"/>
</dbReference>
<feature type="repeat" description="TPR" evidence="2">
    <location>
        <begin position="799"/>
        <end position="832"/>
    </location>
</feature>
<dbReference type="Proteomes" id="UP000010367">
    <property type="component" value="Chromosome"/>
</dbReference>
<evidence type="ECO:0000256" key="2">
    <source>
        <dbReference type="PROSITE-ProRule" id="PRU00339"/>
    </source>
</evidence>
<protein>
    <submittedName>
        <fullName evidence="8">PAS domain S-box</fullName>
    </submittedName>
</protein>
<gene>
    <name evidence="8" type="ORF">Oscil6304_1141</name>
</gene>
<dbReference type="InterPro" id="IPR019734">
    <property type="entry name" value="TPR_rpt"/>
</dbReference>
<evidence type="ECO:0000259" key="5">
    <source>
        <dbReference type="PROSITE" id="PS50112"/>
    </source>
</evidence>
<dbReference type="GO" id="GO:0006171">
    <property type="term" value="P:cAMP biosynthetic process"/>
    <property type="evidence" value="ECO:0007669"/>
    <property type="project" value="TreeGrafter"/>
</dbReference>
<dbReference type="Gene3D" id="3.30.70.1230">
    <property type="entry name" value="Nucleotide cyclase"/>
    <property type="match status" value="1"/>
</dbReference>
<reference evidence="8 9" key="1">
    <citation type="submission" date="2012-06" db="EMBL/GenBank/DDBJ databases">
        <title>Finished chromosome of genome of Oscillatoria acuminata PCC 6304.</title>
        <authorList>
            <consortium name="US DOE Joint Genome Institute"/>
            <person name="Gugger M."/>
            <person name="Coursin T."/>
            <person name="Rippka R."/>
            <person name="Tandeau De Marsac N."/>
            <person name="Huntemann M."/>
            <person name="Wei C.-L."/>
            <person name="Han J."/>
            <person name="Detter J.C."/>
            <person name="Han C."/>
            <person name="Tapia R."/>
            <person name="Davenport K."/>
            <person name="Daligault H."/>
            <person name="Erkkila T."/>
            <person name="Gu W."/>
            <person name="Munk A.C.C."/>
            <person name="Teshima H."/>
            <person name="Xu Y."/>
            <person name="Chain P."/>
            <person name="Chen A."/>
            <person name="Krypides N."/>
            <person name="Mavromatis K."/>
            <person name="Markowitz V."/>
            <person name="Szeto E."/>
            <person name="Ivanova N."/>
            <person name="Mikhailova N."/>
            <person name="Ovchinnikova G."/>
            <person name="Pagani I."/>
            <person name="Pati A."/>
            <person name="Goodwin L."/>
            <person name="Peters L."/>
            <person name="Pitluck S."/>
            <person name="Woyke T."/>
            <person name="Kerfeld C."/>
        </authorList>
    </citation>
    <scope>NUCLEOTIDE SEQUENCE [LARGE SCALE GENOMIC DNA]</scope>
    <source>
        <strain evidence="8 9">PCC 6304</strain>
    </source>
</reference>
<dbReference type="PROSITE" id="PS50112">
    <property type="entry name" value="PAS"/>
    <property type="match status" value="1"/>
</dbReference>
<dbReference type="HOGENOM" id="CLU_000445_85_1_3"/>
<dbReference type="InParanoid" id="K9TDC4"/>
<evidence type="ECO:0000256" key="1">
    <source>
        <dbReference type="ARBA" id="ARBA00005381"/>
    </source>
</evidence>
<feature type="transmembrane region" description="Helical" evidence="4">
    <location>
        <begin position="20"/>
        <end position="39"/>
    </location>
</feature>
<sequence length="871" mass="97475">MCHKLRVSLKRKVWQWRAPLITAPVVAGIAIAINSLGWLETQELGMLDRFFRWRPKEAPEDRIVIVTIDESDIRQVGQWPMPDRQLAQLIQKIKEQQPAAIGLDLYRDLPVEPGHQELVEVLQSTDNLIGVEKVIGASVAAQPTLAQLEQVGIADVVLDDDGKIRRTLLSHKNKEDETQLSFPALLSLLYLEKQDIHLEMVDPERMHLRLGKALFVPFSRNDGGYVRANAGGYQMLLNYRGPLKQFGQISMTDVLDNQIPPDLMRDRIVLIGATAPSLNDFFFTPYISGFHRNRNLLINSERTPGIVIHANTISQMLSGALEGRAFLQVWSNEAEVLWIMVWSGVGAAIAWRWRSSSIAAHKRLWPSLLILNVVFGGLSTIAVGFVAFLYSWWIPVVTPLVALVGSAIVVTDYHSRKLLRDRDRKLTEFLEAVPVGISIVDARGHSYFINKKATEILGPGVIASDQNNGKQPLYHNYLAGTDHLYPLANLPVSRALKGEYATANDIEIRQGDKIIPIEAWGTPIYDEEGNVAFAIVAFQNISDRKQAESERQAFVQKLCELNEDLERSLDAEERLTEVAERFVPNQFLSFLGYESLVEVKVGDAVEQEMSVLFSDIRNFTTLSESMTPDENFKFINGVLSRLEPAIIENNGFIDKYIGDAIMALFGGEPDNAVKAAISMLEKLSEYNTTRGRPGRPQIKIGIGINTGSLMLGTVGGQNRIDGTVIGDAVNLAARIETLTKSYGVSLLITQETFIKLENPNDYHIRLIDRVTVKGKSHEVTVYEVFDAELPEVREGKLKTRANFEQGILLFYLNNFKEAQVLFEHCLSIHPGDTVAQIYLDRCHQKEAESLLDNPEHSENHSQSFGGESSHP</sequence>
<evidence type="ECO:0000313" key="9">
    <source>
        <dbReference type="Proteomes" id="UP000010367"/>
    </source>
</evidence>
<feature type="transmembrane region" description="Helical" evidence="4">
    <location>
        <begin position="396"/>
        <end position="415"/>
    </location>
</feature>
<dbReference type="InterPro" id="IPR029787">
    <property type="entry name" value="Nucleotide_cyclase"/>
</dbReference>
<dbReference type="SUPFAM" id="SSF48452">
    <property type="entry name" value="TPR-like"/>
    <property type="match status" value="1"/>
</dbReference>
<feature type="region of interest" description="Disordered" evidence="3">
    <location>
        <begin position="850"/>
        <end position="871"/>
    </location>
</feature>
<dbReference type="NCBIfam" id="TIGR00229">
    <property type="entry name" value="sensory_box"/>
    <property type="match status" value="1"/>
</dbReference>
<accession>K9TDC4</accession>
<keyword evidence="9" id="KW-1185">Reference proteome</keyword>
<dbReference type="GO" id="GO:0004016">
    <property type="term" value="F:adenylate cyclase activity"/>
    <property type="evidence" value="ECO:0007669"/>
    <property type="project" value="UniProtKB-ARBA"/>
</dbReference>
<evidence type="ECO:0000256" key="4">
    <source>
        <dbReference type="SAM" id="Phobius"/>
    </source>
</evidence>
<evidence type="ECO:0000259" key="7">
    <source>
        <dbReference type="PROSITE" id="PS50125"/>
    </source>
</evidence>
<dbReference type="InterPro" id="IPR000014">
    <property type="entry name" value="PAS"/>
</dbReference>
<feature type="domain" description="Guanylate cyclase" evidence="7">
    <location>
        <begin position="610"/>
        <end position="736"/>
    </location>
</feature>
<keyword evidence="4" id="KW-0812">Transmembrane</keyword>
<feature type="compositionally biased region" description="Polar residues" evidence="3">
    <location>
        <begin position="860"/>
        <end position="871"/>
    </location>
</feature>
<dbReference type="SUPFAM" id="SSF55785">
    <property type="entry name" value="PYP-like sensor domain (PAS domain)"/>
    <property type="match status" value="1"/>
</dbReference>
<keyword evidence="4" id="KW-1133">Transmembrane helix</keyword>
<dbReference type="eggNOG" id="COG2114">
    <property type="taxonomic scope" value="Bacteria"/>
</dbReference>
<keyword evidence="4" id="KW-0472">Membrane</keyword>
<dbReference type="SUPFAM" id="SSF55073">
    <property type="entry name" value="Nucleotide cyclase"/>
    <property type="match status" value="1"/>
</dbReference>
<dbReference type="AlphaFoldDB" id="K9TDC4"/>
<dbReference type="InterPro" id="IPR007890">
    <property type="entry name" value="CHASE2"/>
</dbReference>
<dbReference type="eggNOG" id="COG4252">
    <property type="taxonomic scope" value="Bacteria"/>
</dbReference>
<dbReference type="PANTHER" id="PTHR43081">
    <property type="entry name" value="ADENYLATE CYCLASE, TERMINAL-DIFFERENTIATION SPECIFIC-RELATED"/>
    <property type="match status" value="1"/>
</dbReference>
<dbReference type="InterPro" id="IPR001054">
    <property type="entry name" value="A/G_cyclase"/>
</dbReference>
<dbReference type="CDD" id="cd07302">
    <property type="entry name" value="CHD"/>
    <property type="match status" value="1"/>
</dbReference>
<dbReference type="Gene3D" id="3.30.450.20">
    <property type="entry name" value="PAS domain"/>
    <property type="match status" value="1"/>
</dbReference>
<dbReference type="SMART" id="SM00044">
    <property type="entry name" value="CYCc"/>
    <property type="match status" value="1"/>
</dbReference>
<dbReference type="PROSITE" id="PS50125">
    <property type="entry name" value="GUANYLATE_CYCLASE_2"/>
    <property type="match status" value="1"/>
</dbReference>
<dbReference type="PANTHER" id="PTHR43081:SF1">
    <property type="entry name" value="ADENYLATE CYCLASE, TERMINAL-DIFFERENTIATION SPECIFIC"/>
    <property type="match status" value="1"/>
</dbReference>
<dbReference type="PROSITE" id="PS50005">
    <property type="entry name" value="TPR"/>
    <property type="match status" value="1"/>
</dbReference>
<evidence type="ECO:0000256" key="3">
    <source>
        <dbReference type="SAM" id="MobiDB-lite"/>
    </source>
</evidence>
<keyword evidence="2" id="KW-0802">TPR repeat</keyword>
<dbReference type="EMBL" id="CP003607">
    <property type="protein sequence ID" value="AFY80867.1"/>
    <property type="molecule type" value="Genomic_DNA"/>
</dbReference>
<evidence type="ECO:0000313" key="8">
    <source>
        <dbReference type="EMBL" id="AFY80867.1"/>
    </source>
</evidence>
<dbReference type="PATRIC" id="fig|56110.3.peg.1374"/>
<feature type="domain" description="PAS" evidence="5">
    <location>
        <begin position="422"/>
        <end position="458"/>
    </location>
</feature>
<feature type="transmembrane region" description="Helical" evidence="4">
    <location>
        <begin position="365"/>
        <end position="390"/>
    </location>
</feature>
<dbReference type="Pfam" id="PF05226">
    <property type="entry name" value="CHASE2"/>
    <property type="match status" value="1"/>
</dbReference>
<name>K9TDC4_9CYAN</name>
<dbReference type="Pfam" id="PF00211">
    <property type="entry name" value="Guanylate_cyc"/>
    <property type="match status" value="1"/>
</dbReference>
<dbReference type="InterPro" id="IPR011990">
    <property type="entry name" value="TPR-like_helical_dom_sf"/>
</dbReference>
<dbReference type="GO" id="GO:0035556">
    <property type="term" value="P:intracellular signal transduction"/>
    <property type="evidence" value="ECO:0007669"/>
    <property type="project" value="InterPro"/>
</dbReference>
<proteinExistence type="inferred from homology"/>
<feature type="compositionally biased region" description="Basic and acidic residues" evidence="3">
    <location>
        <begin position="850"/>
        <end position="859"/>
    </location>
</feature>
<evidence type="ECO:0000259" key="6">
    <source>
        <dbReference type="PROSITE" id="PS50113"/>
    </source>
</evidence>
<dbReference type="InterPro" id="IPR035965">
    <property type="entry name" value="PAS-like_dom_sf"/>
</dbReference>
<dbReference type="InterPro" id="IPR050697">
    <property type="entry name" value="Adenylyl/Guanylyl_Cyclase_3/4"/>
</dbReference>
<dbReference type="SMART" id="SM01080">
    <property type="entry name" value="CHASE2"/>
    <property type="match status" value="1"/>
</dbReference>
<dbReference type="KEGG" id="oac:Oscil6304_1141"/>
<dbReference type="PROSITE" id="PS50113">
    <property type="entry name" value="PAC"/>
    <property type="match status" value="1"/>
</dbReference>
<comment type="similarity">
    <text evidence="1">Belongs to the adenylyl cyclase class-3 family.</text>
</comment>
<dbReference type="OrthoDB" id="436993at2"/>